<gene>
    <name evidence="2" type="ORF">Osc7112_3634</name>
</gene>
<sequence length="563" mass="64192">MIYDARIISSKISKTLLQSLDPSEIADESLRRTVSILLNIIEQLQAETRELRSENQRLKSENNRLKGEQGKPEVKANGAKKLKENYSSEKERKAPKKHIKSSKNARFKVDREKILEYPEAELPFDSEFKGYEEVIVQDILLKTDNVLFRKENYYSPSEKKTYLASLPSGYDGEFGPGIKALVMSLYYGGNMTQGKLLDLLSNIGISMSAGYLSNLLVNNSSKFESEFNEVYVSGLASSPWQHLDQTSARVKGVNHTTNIIGNPLYTVYSTTLRKDRLSVLGVLQNNRELKFILSPLTYQLLDKFNVPQKWSHQIKGLPQEIPLKGDEFNSLLNQNLGSVGSQHRTRIFEAAAIAFYAQQSQIPVIKTLVTDDAPLFKLLTDDLSLCWVHEARHYQNLSPLVTCHQKKLDKFLDDFWDYYRELLAYKNSPSGLEKLRLRSKFWEIFGSLSGYEQLDERKKLTLSKISELLLVLEHPELPLHNNPAELAARTIVQRRNISYATQTCEGTKAMDVFMSLVATTRKLGISFFEYMHDRISYLGNIQSLGTIIRQQSSVYSLGVSWSD</sequence>
<dbReference type="KEGG" id="oni:Osc7112_3634"/>
<proteinExistence type="predicted"/>
<dbReference type="PATRIC" id="fig|179408.3.peg.4470"/>
<evidence type="ECO:0008006" key="4">
    <source>
        <dbReference type="Google" id="ProtNLM"/>
    </source>
</evidence>
<dbReference type="HOGENOM" id="CLU_039724_1_0_3"/>
<feature type="compositionally biased region" description="Basic residues" evidence="1">
    <location>
        <begin position="93"/>
        <end position="102"/>
    </location>
</feature>
<dbReference type="OrthoDB" id="166580at2"/>
<dbReference type="Proteomes" id="UP000010478">
    <property type="component" value="Chromosome"/>
</dbReference>
<evidence type="ECO:0000313" key="3">
    <source>
        <dbReference type="Proteomes" id="UP000010478"/>
    </source>
</evidence>
<evidence type="ECO:0000256" key="1">
    <source>
        <dbReference type="SAM" id="MobiDB-lite"/>
    </source>
</evidence>
<evidence type="ECO:0000313" key="2">
    <source>
        <dbReference type="EMBL" id="AFZ07989.1"/>
    </source>
</evidence>
<dbReference type="STRING" id="179408.Osc7112_3634"/>
<protein>
    <recommendedName>
        <fullName evidence="4">Transposase</fullName>
    </recommendedName>
</protein>
<dbReference type="CDD" id="cd14686">
    <property type="entry name" value="bZIP"/>
    <property type="match status" value="1"/>
</dbReference>
<dbReference type="RefSeq" id="WP_015177247.1">
    <property type="nucleotide sequence ID" value="NC_019729.1"/>
</dbReference>
<keyword evidence="3" id="KW-1185">Reference proteome</keyword>
<dbReference type="EMBL" id="CP003614">
    <property type="protein sequence ID" value="AFZ07989.1"/>
    <property type="molecule type" value="Genomic_DNA"/>
</dbReference>
<feature type="compositionally biased region" description="Basic and acidic residues" evidence="1">
    <location>
        <begin position="81"/>
        <end position="92"/>
    </location>
</feature>
<dbReference type="AlphaFoldDB" id="K9VKD9"/>
<name>K9VKD9_9CYAN</name>
<feature type="region of interest" description="Disordered" evidence="1">
    <location>
        <begin position="52"/>
        <end position="102"/>
    </location>
</feature>
<feature type="compositionally biased region" description="Basic and acidic residues" evidence="1">
    <location>
        <begin position="52"/>
        <end position="74"/>
    </location>
</feature>
<organism evidence="2 3">
    <name type="scientific">Phormidium nigroviride PCC 7112</name>
    <dbReference type="NCBI Taxonomy" id="179408"/>
    <lineage>
        <taxon>Bacteria</taxon>
        <taxon>Bacillati</taxon>
        <taxon>Cyanobacteriota</taxon>
        <taxon>Cyanophyceae</taxon>
        <taxon>Oscillatoriophycideae</taxon>
        <taxon>Oscillatoriales</taxon>
        <taxon>Oscillatoriaceae</taxon>
        <taxon>Phormidium</taxon>
    </lineage>
</organism>
<reference evidence="2 3" key="1">
    <citation type="submission" date="2012-05" db="EMBL/GenBank/DDBJ databases">
        <title>Finished chromosome of genome of Oscillatoria sp. PCC 7112.</title>
        <authorList>
            <consortium name="US DOE Joint Genome Institute"/>
            <person name="Gugger M."/>
            <person name="Coursin T."/>
            <person name="Rippka R."/>
            <person name="Tandeau De Marsac N."/>
            <person name="Huntemann M."/>
            <person name="Wei C.-L."/>
            <person name="Han J."/>
            <person name="Detter J.C."/>
            <person name="Han C."/>
            <person name="Tapia R."/>
            <person name="Davenport K."/>
            <person name="Daligault H."/>
            <person name="Erkkila T."/>
            <person name="Gu W."/>
            <person name="Munk A.C.C."/>
            <person name="Teshima H."/>
            <person name="Xu Y."/>
            <person name="Chain P."/>
            <person name="Chen A."/>
            <person name="Krypides N."/>
            <person name="Mavromatis K."/>
            <person name="Markowitz V."/>
            <person name="Szeto E."/>
            <person name="Ivanova N."/>
            <person name="Mikhailova N."/>
            <person name="Ovchinnikova G."/>
            <person name="Pagani I."/>
            <person name="Pati A."/>
            <person name="Goodwin L."/>
            <person name="Peters L."/>
            <person name="Pitluck S."/>
            <person name="Woyke T."/>
            <person name="Kerfeld C."/>
        </authorList>
    </citation>
    <scope>NUCLEOTIDE SEQUENCE [LARGE SCALE GENOMIC DNA]</scope>
    <source>
        <strain evidence="2 3">PCC 7112</strain>
    </source>
</reference>
<dbReference type="eggNOG" id="COG4467">
    <property type="taxonomic scope" value="Bacteria"/>
</dbReference>
<accession>K9VKD9</accession>